<sequence length="254" mass="28450">APLTLTAPTLPPPTIPTISQFAGAVSSILGIVERYMDQRMNEAVKVAVQLQSDRLRDEDQAGNEDFINKLNANIQKIIKEQVKEQVKVQVSKILPKIKKTVNEQLKAEVLTRSSNSSKTSYVVAADLSEMELKKTLIEKMESNKSIHRSDEQSNLYKALVDAYKYDKIILDTYRDTVTLKRHHDDANKDEEPFAGSDRGSKRRREGKEPESTSAPMEKATKTTSKSTEGSKSHQKTASESALVEEPMQTTQDLE</sequence>
<dbReference type="AlphaFoldDB" id="A0A6L2NT89"/>
<feature type="non-terminal residue" evidence="2">
    <location>
        <position position="1"/>
    </location>
</feature>
<organism evidence="2">
    <name type="scientific">Tanacetum cinerariifolium</name>
    <name type="common">Dalmatian daisy</name>
    <name type="synonym">Chrysanthemum cinerariifolium</name>
    <dbReference type="NCBI Taxonomy" id="118510"/>
    <lineage>
        <taxon>Eukaryota</taxon>
        <taxon>Viridiplantae</taxon>
        <taxon>Streptophyta</taxon>
        <taxon>Embryophyta</taxon>
        <taxon>Tracheophyta</taxon>
        <taxon>Spermatophyta</taxon>
        <taxon>Magnoliopsida</taxon>
        <taxon>eudicotyledons</taxon>
        <taxon>Gunneridae</taxon>
        <taxon>Pentapetalae</taxon>
        <taxon>asterids</taxon>
        <taxon>campanulids</taxon>
        <taxon>Asterales</taxon>
        <taxon>Asteraceae</taxon>
        <taxon>Asteroideae</taxon>
        <taxon>Anthemideae</taxon>
        <taxon>Anthemidinae</taxon>
        <taxon>Tanacetum</taxon>
    </lineage>
</organism>
<evidence type="ECO:0000256" key="1">
    <source>
        <dbReference type="SAM" id="MobiDB-lite"/>
    </source>
</evidence>
<comment type="caution">
    <text evidence="2">The sequence shown here is derived from an EMBL/GenBank/DDBJ whole genome shotgun (WGS) entry which is preliminary data.</text>
</comment>
<evidence type="ECO:0000313" key="2">
    <source>
        <dbReference type="EMBL" id="GEU89360.1"/>
    </source>
</evidence>
<gene>
    <name evidence="2" type="ORF">Tci_061338</name>
</gene>
<name>A0A6L2NT89_TANCI</name>
<feature type="region of interest" description="Disordered" evidence="1">
    <location>
        <begin position="183"/>
        <end position="254"/>
    </location>
</feature>
<reference evidence="2" key="1">
    <citation type="journal article" date="2019" name="Sci. Rep.">
        <title>Draft genome of Tanacetum cinerariifolium, the natural source of mosquito coil.</title>
        <authorList>
            <person name="Yamashiro T."/>
            <person name="Shiraishi A."/>
            <person name="Satake H."/>
            <person name="Nakayama K."/>
        </authorList>
    </citation>
    <scope>NUCLEOTIDE SEQUENCE</scope>
</reference>
<accession>A0A6L2NT89</accession>
<proteinExistence type="predicted"/>
<protein>
    <submittedName>
        <fullName evidence="2">Uncharacterized protein</fullName>
    </submittedName>
</protein>
<dbReference type="EMBL" id="BKCJ010009948">
    <property type="protein sequence ID" value="GEU89360.1"/>
    <property type="molecule type" value="Genomic_DNA"/>
</dbReference>